<keyword evidence="8" id="KW-1185">Reference proteome</keyword>
<organism evidence="7 8">
    <name type="scientific">Streptomyces chilikensis</name>
    <dbReference type="NCBI Taxonomy" id="1194079"/>
    <lineage>
        <taxon>Bacteria</taxon>
        <taxon>Bacillati</taxon>
        <taxon>Actinomycetota</taxon>
        <taxon>Actinomycetes</taxon>
        <taxon>Kitasatosporales</taxon>
        <taxon>Streptomycetaceae</taxon>
        <taxon>Streptomyces</taxon>
    </lineage>
</organism>
<feature type="transmembrane region" description="Helical" evidence="6">
    <location>
        <begin position="359"/>
        <end position="382"/>
    </location>
</feature>
<keyword evidence="5 6" id="KW-0472">Membrane</keyword>
<evidence type="ECO:0000313" key="8">
    <source>
        <dbReference type="Proteomes" id="UP001551584"/>
    </source>
</evidence>
<feature type="transmembrane region" description="Helical" evidence="6">
    <location>
        <begin position="278"/>
        <end position="296"/>
    </location>
</feature>
<dbReference type="PANTHER" id="PTHR23513:SF11">
    <property type="entry name" value="STAPHYLOFERRIN A TRANSPORTER"/>
    <property type="match status" value="1"/>
</dbReference>
<dbReference type="SUPFAM" id="SSF103473">
    <property type="entry name" value="MFS general substrate transporter"/>
    <property type="match status" value="1"/>
</dbReference>
<reference evidence="7 8" key="1">
    <citation type="submission" date="2024-06" db="EMBL/GenBank/DDBJ databases">
        <title>The Natural Products Discovery Center: Release of the First 8490 Sequenced Strains for Exploring Actinobacteria Biosynthetic Diversity.</title>
        <authorList>
            <person name="Kalkreuter E."/>
            <person name="Kautsar S.A."/>
            <person name="Yang D."/>
            <person name="Bader C.D."/>
            <person name="Teijaro C.N."/>
            <person name="Fluegel L."/>
            <person name="Davis C.M."/>
            <person name="Simpson J.R."/>
            <person name="Lauterbach L."/>
            <person name="Steele A.D."/>
            <person name="Gui C."/>
            <person name="Meng S."/>
            <person name="Li G."/>
            <person name="Viehrig K."/>
            <person name="Ye F."/>
            <person name="Su P."/>
            <person name="Kiefer A.F."/>
            <person name="Nichols A."/>
            <person name="Cepeda A.J."/>
            <person name="Yan W."/>
            <person name="Fan B."/>
            <person name="Jiang Y."/>
            <person name="Adhikari A."/>
            <person name="Zheng C.-J."/>
            <person name="Schuster L."/>
            <person name="Cowan T.M."/>
            <person name="Smanski M.J."/>
            <person name="Chevrette M.G."/>
            <person name="De Carvalho L.P.S."/>
            <person name="Shen B."/>
        </authorList>
    </citation>
    <scope>NUCLEOTIDE SEQUENCE [LARGE SCALE GENOMIC DNA]</scope>
    <source>
        <strain evidence="7 8">NPDC048117</strain>
    </source>
</reference>
<dbReference type="Proteomes" id="UP001551584">
    <property type="component" value="Unassembled WGS sequence"/>
</dbReference>
<dbReference type="EMBL" id="JBEZNA010000149">
    <property type="protein sequence ID" value="MEU9581736.1"/>
    <property type="molecule type" value="Genomic_DNA"/>
</dbReference>
<feature type="transmembrane region" description="Helical" evidence="6">
    <location>
        <begin position="157"/>
        <end position="181"/>
    </location>
</feature>
<evidence type="ECO:0000256" key="2">
    <source>
        <dbReference type="ARBA" id="ARBA00022475"/>
    </source>
</evidence>
<proteinExistence type="predicted"/>
<keyword evidence="2" id="KW-1003">Cell membrane</keyword>
<feature type="transmembrane region" description="Helical" evidence="6">
    <location>
        <begin position="394"/>
        <end position="415"/>
    </location>
</feature>
<keyword evidence="3 6" id="KW-0812">Transmembrane</keyword>
<comment type="subcellular location">
    <subcellularLocation>
        <location evidence="1">Cell membrane</location>
        <topology evidence="1">Multi-pass membrane protein</topology>
    </subcellularLocation>
</comment>
<evidence type="ECO:0000256" key="1">
    <source>
        <dbReference type="ARBA" id="ARBA00004651"/>
    </source>
</evidence>
<feature type="transmembrane region" description="Helical" evidence="6">
    <location>
        <begin position="62"/>
        <end position="83"/>
    </location>
</feature>
<dbReference type="RefSeq" id="WP_359278640.1">
    <property type="nucleotide sequence ID" value="NZ_JBEZNA010000149.1"/>
</dbReference>
<keyword evidence="4 6" id="KW-1133">Transmembrane helix</keyword>
<dbReference type="PANTHER" id="PTHR23513">
    <property type="entry name" value="INTEGRAL MEMBRANE EFFLUX PROTEIN-RELATED"/>
    <property type="match status" value="1"/>
</dbReference>
<comment type="caution">
    <text evidence="7">The sequence shown here is derived from an EMBL/GenBank/DDBJ whole genome shotgun (WGS) entry which is preliminary data.</text>
</comment>
<protein>
    <submittedName>
        <fullName evidence="7">MFS transporter</fullName>
    </submittedName>
</protein>
<dbReference type="InterPro" id="IPR011701">
    <property type="entry name" value="MFS"/>
</dbReference>
<gene>
    <name evidence="7" type="ORF">AB0D95_31495</name>
</gene>
<evidence type="ECO:0000256" key="4">
    <source>
        <dbReference type="ARBA" id="ARBA00022989"/>
    </source>
</evidence>
<dbReference type="InterPro" id="IPR036259">
    <property type="entry name" value="MFS_trans_sf"/>
</dbReference>
<feature type="transmembrane region" description="Helical" evidence="6">
    <location>
        <begin position="303"/>
        <end position="323"/>
    </location>
</feature>
<dbReference type="Pfam" id="PF07690">
    <property type="entry name" value="MFS_1"/>
    <property type="match status" value="1"/>
</dbReference>
<feature type="transmembrane region" description="Helical" evidence="6">
    <location>
        <begin position="95"/>
        <end position="116"/>
    </location>
</feature>
<feature type="transmembrane region" description="Helical" evidence="6">
    <location>
        <begin position="30"/>
        <end position="56"/>
    </location>
</feature>
<feature type="transmembrane region" description="Helical" evidence="6">
    <location>
        <begin position="241"/>
        <end position="258"/>
    </location>
</feature>
<accession>A0ABV3EZT7</accession>
<dbReference type="Gene3D" id="1.20.1250.20">
    <property type="entry name" value="MFS general substrate transporter like domains"/>
    <property type="match status" value="1"/>
</dbReference>
<evidence type="ECO:0000256" key="5">
    <source>
        <dbReference type="ARBA" id="ARBA00023136"/>
    </source>
</evidence>
<evidence type="ECO:0000256" key="6">
    <source>
        <dbReference type="SAM" id="Phobius"/>
    </source>
</evidence>
<feature type="transmembrane region" description="Helical" evidence="6">
    <location>
        <begin position="329"/>
        <end position="352"/>
    </location>
</feature>
<evidence type="ECO:0000256" key="3">
    <source>
        <dbReference type="ARBA" id="ARBA00022692"/>
    </source>
</evidence>
<sequence>MTAPRTGRTGLPKLPPAYRPLFAHRPFRRLLPAFVASDFGDGMAVVTVPWLAVLLAPEENPGLYVGTAVAAYALPGAVGALLLGRWMRRFPARRLLLTDAVLRAAVLACVPLAWALGVLTPWLYVLLLAASSLLHAWGSAGKYALLASLLPPERRLAANALVSSSASAAMVFGPALAGVLITVVSPAWIVGVDALTFAVLALGAARVRPEADGRPEAGDPAGGAGGRSSAVLALFRQRPELLGVLALTWFFFFLYGPVEVALPLHVTQDLHQGSQLLGLYWTLFSVGAVLGGLAAGMLRRLPLWPTALGVVAGWGAVLLPFGLGAPPSVTVACFALGGVIYGPFTALSFTLFQDRTPEAWLTTVLAVRGAALLASSPMGTALGGPLTAAFGPRAVLASSGAATLVLVAVAVLIAVGARARRRGKAVEEELDLAEPA</sequence>
<evidence type="ECO:0000313" key="7">
    <source>
        <dbReference type="EMBL" id="MEU9581736.1"/>
    </source>
</evidence>
<name>A0ABV3EZT7_9ACTN</name>
<dbReference type="CDD" id="cd06173">
    <property type="entry name" value="MFS_MefA_like"/>
    <property type="match status" value="1"/>
</dbReference>